<dbReference type="InterPro" id="IPR009057">
    <property type="entry name" value="Homeodomain-like_sf"/>
</dbReference>
<name>A0A172U0P9_9BACT</name>
<evidence type="ECO:0000256" key="2">
    <source>
        <dbReference type="PROSITE-ProRule" id="PRU00335"/>
    </source>
</evidence>
<gene>
    <name evidence="4" type="ORF">SY85_21640</name>
</gene>
<reference evidence="4 5" key="2">
    <citation type="journal article" date="2016" name="Int. J. Syst. Evol. Microbiol.">
        <title>Flavisolibacter tropicus sp. nov., isolated from tropical soil.</title>
        <authorList>
            <person name="Lee J.J."/>
            <person name="Kang M.S."/>
            <person name="Kim G.S."/>
            <person name="Lee C.S."/>
            <person name="Lim S."/>
            <person name="Lee J."/>
            <person name="Roh S.H."/>
            <person name="Kang H."/>
            <person name="Ha J.M."/>
            <person name="Bae S."/>
            <person name="Jung H.Y."/>
            <person name="Kim M.K."/>
        </authorList>
    </citation>
    <scope>NUCLEOTIDE SEQUENCE [LARGE SCALE GENOMIC DNA]</scope>
    <source>
        <strain evidence="4 5">LCS9</strain>
    </source>
</reference>
<dbReference type="RefSeq" id="WP_066407624.1">
    <property type="nucleotide sequence ID" value="NZ_CP011390.1"/>
</dbReference>
<dbReference type="EMBL" id="CP011390">
    <property type="protein sequence ID" value="ANE52694.1"/>
    <property type="molecule type" value="Genomic_DNA"/>
</dbReference>
<dbReference type="OrthoDB" id="881297at2"/>
<dbReference type="SUPFAM" id="SSF46689">
    <property type="entry name" value="Homeodomain-like"/>
    <property type="match status" value="1"/>
</dbReference>
<evidence type="ECO:0000259" key="3">
    <source>
        <dbReference type="PROSITE" id="PS50977"/>
    </source>
</evidence>
<dbReference type="STRING" id="1492898.SY85_21640"/>
<dbReference type="GO" id="GO:0003677">
    <property type="term" value="F:DNA binding"/>
    <property type="evidence" value="ECO:0007669"/>
    <property type="project" value="UniProtKB-UniRule"/>
</dbReference>
<dbReference type="InterPro" id="IPR001647">
    <property type="entry name" value="HTH_TetR"/>
</dbReference>
<protein>
    <recommendedName>
        <fullName evidence="3">HTH tetR-type domain-containing protein</fullName>
    </recommendedName>
</protein>
<organism evidence="4 5">
    <name type="scientific">Flavisolibacter tropicus</name>
    <dbReference type="NCBI Taxonomy" id="1492898"/>
    <lineage>
        <taxon>Bacteria</taxon>
        <taxon>Pseudomonadati</taxon>
        <taxon>Bacteroidota</taxon>
        <taxon>Chitinophagia</taxon>
        <taxon>Chitinophagales</taxon>
        <taxon>Chitinophagaceae</taxon>
        <taxon>Flavisolibacter</taxon>
    </lineage>
</organism>
<keyword evidence="5" id="KW-1185">Reference proteome</keyword>
<dbReference type="PRINTS" id="PR00455">
    <property type="entry name" value="HTHTETR"/>
</dbReference>
<accession>A0A172U0P9</accession>
<dbReference type="PROSITE" id="PS50977">
    <property type="entry name" value="HTH_TETR_2"/>
    <property type="match status" value="1"/>
</dbReference>
<proteinExistence type="predicted"/>
<evidence type="ECO:0000313" key="5">
    <source>
        <dbReference type="Proteomes" id="UP000077177"/>
    </source>
</evidence>
<evidence type="ECO:0000313" key="4">
    <source>
        <dbReference type="EMBL" id="ANE52694.1"/>
    </source>
</evidence>
<feature type="domain" description="HTH tetR-type" evidence="3">
    <location>
        <begin position="1"/>
        <end position="59"/>
    </location>
</feature>
<dbReference type="Proteomes" id="UP000077177">
    <property type="component" value="Chromosome"/>
</dbReference>
<dbReference type="AlphaFoldDB" id="A0A172U0P9"/>
<evidence type="ECO:0000256" key="1">
    <source>
        <dbReference type="ARBA" id="ARBA00023125"/>
    </source>
</evidence>
<dbReference type="Gene3D" id="1.10.357.10">
    <property type="entry name" value="Tetracycline Repressor, domain 2"/>
    <property type="match status" value="1"/>
</dbReference>
<reference evidence="5" key="1">
    <citation type="submission" date="2015-01" db="EMBL/GenBank/DDBJ databases">
        <title>Flavisolibacter sp./LCS9/ whole genome sequencing.</title>
        <authorList>
            <person name="Kim M.K."/>
            <person name="Srinivasan S."/>
            <person name="Lee J.-J."/>
        </authorList>
    </citation>
    <scope>NUCLEOTIDE SEQUENCE [LARGE SCALE GENOMIC DNA]</scope>
    <source>
        <strain evidence="5">LCS9</strain>
    </source>
</reference>
<feature type="DNA-binding region" description="H-T-H motif" evidence="2">
    <location>
        <begin position="22"/>
        <end position="41"/>
    </location>
</feature>
<sequence>MGEVVLQKAKELFFTYGLKSISMDDLAKQAGVSKKTIYQAVADKQELVGKVVDDLIQCHQATLTTSCTSSANAIEEVINLSCVPFDTLAAININFFYELEKFFPVEWKKLIAHKQKTMQPTIIKNLERGMAEGLYREDLNSAFTAAIRLQQISTALNPSDFNEKKMDTRQLMNDLTLFYLHSITTTKGKRIFTKYLNLNNENKSIQA</sequence>
<dbReference type="Pfam" id="PF00440">
    <property type="entry name" value="TetR_N"/>
    <property type="match status" value="1"/>
</dbReference>
<dbReference type="KEGG" id="fla:SY85_21640"/>
<keyword evidence="1 2" id="KW-0238">DNA-binding</keyword>